<protein>
    <recommendedName>
        <fullName evidence="10">Major facilitator superfamily (MFS) profile domain-containing protein</fullName>
    </recommendedName>
</protein>
<dbReference type="GO" id="GO:0055062">
    <property type="term" value="P:phosphate ion homeostasis"/>
    <property type="evidence" value="ECO:0007669"/>
    <property type="project" value="UniProtKB-ARBA"/>
</dbReference>
<feature type="transmembrane region" description="Helical" evidence="9">
    <location>
        <begin position="249"/>
        <end position="270"/>
    </location>
</feature>
<feature type="transmembrane region" description="Helical" evidence="9">
    <location>
        <begin position="342"/>
        <end position="364"/>
    </location>
</feature>
<evidence type="ECO:0000259" key="10">
    <source>
        <dbReference type="PROSITE" id="PS50850"/>
    </source>
</evidence>
<feature type="transmembrane region" description="Helical" evidence="9">
    <location>
        <begin position="316"/>
        <end position="335"/>
    </location>
</feature>
<dbReference type="EMBL" id="JABFUD020000025">
    <property type="protein sequence ID" value="KAI5059587.1"/>
    <property type="molecule type" value="Genomic_DNA"/>
</dbReference>
<gene>
    <name evidence="11" type="ORF">GOP47_0025906</name>
</gene>
<organism evidence="11 12">
    <name type="scientific">Adiantum capillus-veneris</name>
    <name type="common">Maidenhair fern</name>
    <dbReference type="NCBI Taxonomy" id="13818"/>
    <lineage>
        <taxon>Eukaryota</taxon>
        <taxon>Viridiplantae</taxon>
        <taxon>Streptophyta</taxon>
        <taxon>Embryophyta</taxon>
        <taxon>Tracheophyta</taxon>
        <taxon>Polypodiopsida</taxon>
        <taxon>Polypodiidae</taxon>
        <taxon>Polypodiales</taxon>
        <taxon>Pteridineae</taxon>
        <taxon>Pteridaceae</taxon>
        <taxon>Vittarioideae</taxon>
        <taxon>Adiantum</taxon>
    </lineage>
</organism>
<comment type="caution">
    <text evidence="11">The sequence shown here is derived from an EMBL/GenBank/DDBJ whole genome shotgun (WGS) entry which is preliminary data.</text>
</comment>
<name>A0A9D4Z3Z6_ADICA</name>
<keyword evidence="5 9" id="KW-0812">Transmembrane</keyword>
<dbReference type="GO" id="GO:0022857">
    <property type="term" value="F:transmembrane transporter activity"/>
    <property type="evidence" value="ECO:0007669"/>
    <property type="project" value="InterPro"/>
</dbReference>
<feature type="compositionally biased region" description="Basic and acidic residues" evidence="8">
    <location>
        <begin position="423"/>
        <end position="436"/>
    </location>
</feature>
<keyword evidence="4" id="KW-0762">Sugar transport</keyword>
<dbReference type="PANTHER" id="PTHR43184">
    <property type="entry name" value="MAJOR FACILITATOR SUPERFAMILY TRANSPORTER 16, ISOFORM B"/>
    <property type="match status" value="1"/>
</dbReference>
<reference evidence="11" key="1">
    <citation type="submission" date="2021-01" db="EMBL/GenBank/DDBJ databases">
        <title>Adiantum capillus-veneris genome.</title>
        <authorList>
            <person name="Fang Y."/>
            <person name="Liao Q."/>
        </authorList>
    </citation>
    <scope>NUCLEOTIDE SEQUENCE</scope>
    <source>
        <strain evidence="11">H3</strain>
        <tissue evidence="11">Leaf</tissue>
    </source>
</reference>
<feature type="transmembrane region" description="Helical" evidence="9">
    <location>
        <begin position="101"/>
        <end position="128"/>
    </location>
</feature>
<comment type="similarity">
    <text evidence="2">Belongs to the major facilitator superfamily. Organophosphate:Pi antiporter (OPA) (TC 2.A.1.4) family.</text>
</comment>
<dbReference type="GO" id="GO:0005789">
    <property type="term" value="C:endoplasmic reticulum membrane"/>
    <property type="evidence" value="ECO:0007669"/>
    <property type="project" value="TreeGrafter"/>
</dbReference>
<evidence type="ECO:0000256" key="1">
    <source>
        <dbReference type="ARBA" id="ARBA00004141"/>
    </source>
</evidence>
<dbReference type="SUPFAM" id="SSF103473">
    <property type="entry name" value="MFS general substrate transporter"/>
    <property type="match status" value="1"/>
</dbReference>
<dbReference type="Pfam" id="PF07690">
    <property type="entry name" value="MFS_1"/>
    <property type="match status" value="1"/>
</dbReference>
<evidence type="ECO:0000256" key="9">
    <source>
        <dbReference type="SAM" id="Phobius"/>
    </source>
</evidence>
<dbReference type="AlphaFoldDB" id="A0A9D4Z3Z6"/>
<feature type="transmembrane region" description="Helical" evidence="9">
    <location>
        <begin position="166"/>
        <end position="187"/>
    </location>
</feature>
<feature type="region of interest" description="Disordered" evidence="8">
    <location>
        <begin position="409"/>
        <end position="452"/>
    </location>
</feature>
<dbReference type="InterPro" id="IPR000849">
    <property type="entry name" value="Sugar_P_transporter"/>
</dbReference>
<keyword evidence="12" id="KW-1185">Reference proteome</keyword>
<dbReference type="InterPro" id="IPR036259">
    <property type="entry name" value="MFS_trans_sf"/>
</dbReference>
<feature type="domain" description="Major facilitator superfamily (MFS) profile" evidence="10">
    <location>
        <begin position="1"/>
        <end position="452"/>
    </location>
</feature>
<evidence type="ECO:0000313" key="12">
    <source>
        <dbReference type="Proteomes" id="UP000886520"/>
    </source>
</evidence>
<evidence type="ECO:0000256" key="7">
    <source>
        <dbReference type="ARBA" id="ARBA00023136"/>
    </source>
</evidence>
<feature type="transmembrane region" description="Helical" evidence="9">
    <location>
        <begin position="140"/>
        <end position="159"/>
    </location>
</feature>
<accession>A0A9D4Z3Z6</accession>
<keyword evidence="6 9" id="KW-1133">Transmembrane helix</keyword>
<dbReference type="Proteomes" id="UP000886520">
    <property type="component" value="Chromosome 25"/>
</dbReference>
<evidence type="ECO:0000256" key="2">
    <source>
        <dbReference type="ARBA" id="ARBA00009598"/>
    </source>
</evidence>
<feature type="transmembrane region" description="Helical" evidence="9">
    <location>
        <begin position="291"/>
        <end position="310"/>
    </location>
</feature>
<evidence type="ECO:0000256" key="3">
    <source>
        <dbReference type="ARBA" id="ARBA00022448"/>
    </source>
</evidence>
<dbReference type="Gene3D" id="1.20.1250.20">
    <property type="entry name" value="MFS general substrate transporter like domains"/>
    <property type="match status" value="2"/>
</dbReference>
<evidence type="ECO:0000256" key="6">
    <source>
        <dbReference type="ARBA" id="ARBA00022989"/>
    </source>
</evidence>
<dbReference type="PANTHER" id="PTHR43184:SF12">
    <property type="entry name" value="SUGAR PHOSPHATE EXCHANGER 3"/>
    <property type="match status" value="1"/>
</dbReference>
<evidence type="ECO:0000313" key="11">
    <source>
        <dbReference type="EMBL" id="KAI5059587.1"/>
    </source>
</evidence>
<comment type="subcellular location">
    <subcellularLocation>
        <location evidence="1">Membrane</location>
        <topology evidence="1">Multi-pass membrane protein</topology>
    </subcellularLocation>
</comment>
<proteinExistence type="inferred from homology"/>
<dbReference type="InterPro" id="IPR020846">
    <property type="entry name" value="MFS_dom"/>
</dbReference>
<evidence type="ECO:0000256" key="4">
    <source>
        <dbReference type="ARBA" id="ARBA00022597"/>
    </source>
</evidence>
<dbReference type="OrthoDB" id="3639251at2759"/>
<dbReference type="InterPro" id="IPR011701">
    <property type="entry name" value="MFS"/>
</dbReference>
<evidence type="ECO:0000256" key="8">
    <source>
        <dbReference type="SAM" id="MobiDB-lite"/>
    </source>
</evidence>
<dbReference type="PROSITE" id="PS50850">
    <property type="entry name" value="MFS"/>
    <property type="match status" value="1"/>
</dbReference>
<sequence>MNTTHPDSKLPLGIVIFSKLCKKDIRVHEYRIFVLLLTFTAYACFHASRKPLSIVKSVLDPEVSQNFTVYAEPPGFRPASPPSRQPLPQGALGDRLDLRKFLTFGMVVTGLLSSIGWPVVVAIVANWFGKTKRGLIMGIWNAHASVGNIMGSIVAAAALRYGWGWSFLFPGLLLIMCALLVYCFLIVDPASLALPFQVSDKPLLLEAGKSFPEKFEELNKSKSKNMLLSPSANENGAVQFFEAWSIPGVALYAFCLFFVKLVAYTFLFWLPFYIRHTEIDGKYLSDKMAGYLSTIFDIGGVIGGIAAGYLSDKYNLKAIIAVIFMYCAVPSLYLFRTYGGRSLAHAVGLMIVSGIFVNGPYALITTAVSADLGTHNSLNGNARALATVSAIIDGTGSVGAAIGPFITVSTPGNQGEDSPIPRSNKDRTRTRVDGNHSTKLKTNGRLLDCKKS</sequence>
<dbReference type="PIRSF" id="PIRSF002808">
    <property type="entry name" value="Hexose_phosphate_transp"/>
    <property type="match status" value="1"/>
</dbReference>
<keyword evidence="7 9" id="KW-0472">Membrane</keyword>
<keyword evidence="3" id="KW-0813">Transport</keyword>
<evidence type="ECO:0000256" key="5">
    <source>
        <dbReference type="ARBA" id="ARBA00022692"/>
    </source>
</evidence>